<protein>
    <recommendedName>
        <fullName evidence="1">Iodothyronine deiodinase</fullName>
    </recommendedName>
</protein>
<keyword evidence="1" id="KW-0893">Thyroid hormones biosynthesis</keyword>
<evidence type="ECO:0000256" key="1">
    <source>
        <dbReference type="RuleBase" id="RU000676"/>
    </source>
</evidence>
<keyword evidence="2" id="KW-1133">Transmembrane helix</keyword>
<proteinExistence type="inferred from homology"/>
<dbReference type="PIRSF" id="PIRSF001330">
    <property type="entry name" value="IOD"/>
    <property type="match status" value="1"/>
</dbReference>
<name>A0A3M6TDE3_POCDA</name>
<comment type="function">
    <text evidence="1">Responsible for the deiodination of T4 (3,5,3',5'-tetraiodothyronine).</text>
</comment>
<evidence type="ECO:0000313" key="4">
    <source>
        <dbReference type="Proteomes" id="UP000275408"/>
    </source>
</evidence>
<dbReference type="GO" id="GO:0004800">
    <property type="term" value="F:thyroxine 5'-deiodinase activity"/>
    <property type="evidence" value="ECO:0007669"/>
    <property type="project" value="InterPro"/>
</dbReference>
<dbReference type="Pfam" id="PF00837">
    <property type="entry name" value="T4_deiodinase"/>
    <property type="match status" value="1"/>
</dbReference>
<accession>A0A3M6TDE3</accession>
<dbReference type="PANTHER" id="PTHR11781:SF22">
    <property type="entry name" value="TYPE I IODOTHYRONINE DEIODINASE"/>
    <property type="match status" value="1"/>
</dbReference>
<dbReference type="OrthoDB" id="428577at2759"/>
<organism evidence="3 4">
    <name type="scientific">Pocillopora damicornis</name>
    <name type="common">Cauliflower coral</name>
    <name type="synonym">Millepora damicornis</name>
    <dbReference type="NCBI Taxonomy" id="46731"/>
    <lineage>
        <taxon>Eukaryota</taxon>
        <taxon>Metazoa</taxon>
        <taxon>Cnidaria</taxon>
        <taxon>Anthozoa</taxon>
        <taxon>Hexacorallia</taxon>
        <taxon>Scleractinia</taxon>
        <taxon>Astrocoeniina</taxon>
        <taxon>Pocilloporidae</taxon>
        <taxon>Pocillopora</taxon>
    </lineage>
</organism>
<keyword evidence="2" id="KW-0812">Transmembrane</keyword>
<dbReference type="SUPFAM" id="SSF52833">
    <property type="entry name" value="Thioredoxin-like"/>
    <property type="match status" value="1"/>
</dbReference>
<comment type="similarity">
    <text evidence="1">Belongs to the iodothyronine deiodinase family.</text>
</comment>
<dbReference type="Gene3D" id="3.40.30.10">
    <property type="entry name" value="Glutaredoxin"/>
    <property type="match status" value="1"/>
</dbReference>
<keyword evidence="1" id="KW-0712">Selenocysteine</keyword>
<feature type="transmembrane region" description="Helical" evidence="2">
    <location>
        <begin position="7"/>
        <end position="28"/>
    </location>
</feature>
<evidence type="ECO:0000256" key="2">
    <source>
        <dbReference type="SAM" id="Phobius"/>
    </source>
</evidence>
<evidence type="ECO:0000313" key="3">
    <source>
        <dbReference type="EMBL" id="RMX39264.1"/>
    </source>
</evidence>
<keyword evidence="2" id="KW-0472">Membrane</keyword>
<keyword evidence="4" id="KW-1185">Reference proteome</keyword>
<dbReference type="InterPro" id="IPR000643">
    <property type="entry name" value="Iodothyronine_deiodinase"/>
</dbReference>
<dbReference type="GO" id="GO:0042446">
    <property type="term" value="P:hormone biosynthetic process"/>
    <property type="evidence" value="ECO:0007669"/>
    <property type="project" value="UniProtKB-KW"/>
</dbReference>
<dbReference type="InterPro" id="IPR036249">
    <property type="entry name" value="Thioredoxin-like_sf"/>
</dbReference>
<dbReference type="PANTHER" id="PTHR11781">
    <property type="entry name" value="IODOTHYRONINE DEIODINASE"/>
    <property type="match status" value="1"/>
</dbReference>
<dbReference type="Proteomes" id="UP000275408">
    <property type="component" value="Unassembled WGS sequence"/>
</dbReference>
<reference evidence="3 4" key="1">
    <citation type="journal article" date="2018" name="Sci. Rep.">
        <title>Comparative analysis of the Pocillopora damicornis genome highlights role of immune system in coral evolution.</title>
        <authorList>
            <person name="Cunning R."/>
            <person name="Bay R.A."/>
            <person name="Gillette P."/>
            <person name="Baker A.C."/>
            <person name="Traylor-Knowles N."/>
        </authorList>
    </citation>
    <scope>NUCLEOTIDE SEQUENCE [LARGE SCALE GENOMIC DNA]</scope>
    <source>
        <strain evidence="3">RSMAS</strain>
        <tissue evidence="3">Whole animal</tissue>
    </source>
</reference>
<comment type="caution">
    <text evidence="3">The sequence shown here is derived from an EMBL/GenBank/DDBJ whole genome shotgun (WGS) entry which is preliminary data.</text>
</comment>
<dbReference type="OMA" id="TQWIISE"/>
<dbReference type="AlphaFoldDB" id="A0A3M6TDE3"/>
<dbReference type="GO" id="GO:0042403">
    <property type="term" value="P:thyroid hormone metabolic process"/>
    <property type="evidence" value="ECO:0007669"/>
    <property type="project" value="TreeGrafter"/>
</dbReference>
<gene>
    <name evidence="3" type="ORF">pdam_00018990</name>
</gene>
<dbReference type="EMBL" id="RCHS01003843">
    <property type="protein sequence ID" value="RMX39264.1"/>
    <property type="molecule type" value="Genomic_DNA"/>
</dbReference>
<keyword evidence="1" id="KW-0560">Oxidoreductase</keyword>
<sequence length="254" mass="29527">MIYSTCMFLCYYLGTSVLLLAFTVLRLLKLIPCTQWIISEFVNKISTIQMPREDYWDSLFTWPMLSSKRSSMLLELQKTASWGKIAPDSQLISVDGKSSYRLLEFCRGNRPLVVNFGSWTCPVFRTRVNEFLSIVREFRDVADFLTIYVEEAHPTNGWKLENNITIPQHQTQEERCSAAKMMLDSVEFICPVLADTMTNEANKAYAGMPIRLYIIRRNQIQYAGGMGPTFYNLKEVRQWLQNIRIHPKTARHRA</sequence>